<organism evidence="1 2">
    <name type="scientific">Vermiconidia calcicola</name>
    <dbReference type="NCBI Taxonomy" id="1690605"/>
    <lineage>
        <taxon>Eukaryota</taxon>
        <taxon>Fungi</taxon>
        <taxon>Dikarya</taxon>
        <taxon>Ascomycota</taxon>
        <taxon>Pezizomycotina</taxon>
        <taxon>Dothideomycetes</taxon>
        <taxon>Dothideomycetidae</taxon>
        <taxon>Mycosphaerellales</taxon>
        <taxon>Extremaceae</taxon>
        <taxon>Vermiconidia</taxon>
    </lineage>
</organism>
<accession>A0ACC3NY86</accession>
<comment type="caution">
    <text evidence="1">The sequence shown here is derived from an EMBL/GenBank/DDBJ whole genome shotgun (WGS) entry which is preliminary data.</text>
</comment>
<evidence type="ECO:0000313" key="1">
    <source>
        <dbReference type="EMBL" id="KAK3725121.1"/>
    </source>
</evidence>
<proteinExistence type="predicted"/>
<gene>
    <name evidence="1" type="ORF">LTR37_000632</name>
</gene>
<sequence length="286" mass="29430">MPAFSKHCLALGATVALSHASPIAKGDVQSINAANLVVRNLLDKRSVTGVSCGQFATADEYDARDSAYELQFKAGNAEVPSKGCSRVGCYDTSGSYVCNDQDVAISVPLLEVGTALSYVAKTCTGDIKGISGQAFVDTFGGYNVIVAVCVSSDPVDTTPASYIPPGINGASARQCGGNSGIDCPSSSTCDKDTIVMTSQTAVTCNEYMAPAYIGPGGIYSYSTSRSITKGWSYGGSLGIDSSDLAKASAQASFFFLYTDTTTTGSIAGSNEQCGEAISANGQRGNW</sequence>
<keyword evidence="2" id="KW-1185">Reference proteome</keyword>
<evidence type="ECO:0000313" key="2">
    <source>
        <dbReference type="Proteomes" id="UP001281147"/>
    </source>
</evidence>
<protein>
    <submittedName>
        <fullName evidence="1">Uncharacterized protein</fullName>
    </submittedName>
</protein>
<dbReference type="EMBL" id="JAUTXU010000003">
    <property type="protein sequence ID" value="KAK3725121.1"/>
    <property type="molecule type" value="Genomic_DNA"/>
</dbReference>
<name>A0ACC3NY86_9PEZI</name>
<dbReference type="Proteomes" id="UP001281147">
    <property type="component" value="Unassembled WGS sequence"/>
</dbReference>
<reference evidence="1" key="1">
    <citation type="submission" date="2023-07" db="EMBL/GenBank/DDBJ databases">
        <title>Black Yeasts Isolated from many extreme environments.</title>
        <authorList>
            <person name="Coleine C."/>
            <person name="Stajich J.E."/>
            <person name="Selbmann L."/>
        </authorList>
    </citation>
    <scope>NUCLEOTIDE SEQUENCE</scope>
    <source>
        <strain evidence="1">CCFEE 5714</strain>
    </source>
</reference>